<proteinExistence type="predicted"/>
<keyword evidence="2" id="KW-1185">Reference proteome</keyword>
<evidence type="ECO:0000313" key="1">
    <source>
        <dbReference type="EMBL" id="KAJ8109693.1"/>
    </source>
</evidence>
<protein>
    <submittedName>
        <fullName evidence="1">Uncharacterized protein</fullName>
    </submittedName>
</protein>
<organism evidence="1 2">
    <name type="scientific">Boeremia exigua</name>
    <dbReference type="NCBI Taxonomy" id="749465"/>
    <lineage>
        <taxon>Eukaryota</taxon>
        <taxon>Fungi</taxon>
        <taxon>Dikarya</taxon>
        <taxon>Ascomycota</taxon>
        <taxon>Pezizomycotina</taxon>
        <taxon>Dothideomycetes</taxon>
        <taxon>Pleosporomycetidae</taxon>
        <taxon>Pleosporales</taxon>
        <taxon>Pleosporineae</taxon>
        <taxon>Didymellaceae</taxon>
        <taxon>Boeremia</taxon>
    </lineage>
</organism>
<reference evidence="1" key="1">
    <citation type="submission" date="2022-11" db="EMBL/GenBank/DDBJ databases">
        <title>Genome Sequence of Boeremia exigua.</title>
        <authorList>
            <person name="Buettner E."/>
        </authorList>
    </citation>
    <scope>NUCLEOTIDE SEQUENCE</scope>
    <source>
        <strain evidence="1">CU02</strain>
    </source>
</reference>
<dbReference type="Proteomes" id="UP001153331">
    <property type="component" value="Unassembled WGS sequence"/>
</dbReference>
<dbReference type="EMBL" id="JAPHNI010000582">
    <property type="protein sequence ID" value="KAJ8109693.1"/>
    <property type="molecule type" value="Genomic_DNA"/>
</dbReference>
<accession>A0ACC2I3Z4</accession>
<comment type="caution">
    <text evidence="1">The sequence shown here is derived from an EMBL/GenBank/DDBJ whole genome shotgun (WGS) entry which is preliminary data.</text>
</comment>
<sequence>MTTTETPTTVAAVLNTRTSYTITDGPETWTPDDDCVTDRYSVSPVGHDMVSLYNTSNTLTSHGYALTRGYDPTCYPSGFGTGVVYSPAACPVSYTGALESVNTYDGTRIVTTMTCCPGRYPTFTVNSFRANEPLSCIKPNEGQKNAVIQGFTDSDGVNIITADYWVAHYVAVAYESSDVARWNSGLTSSVSMTSSVSITPGPTPTISAPTISASINSPISEPKTGQPSLSTGATAGIASAAAILAVAIIAILIFVYRRRAKKQNTVQPTADEPFMKAELPGGSKPRVELDQDNEFHEASGVGRPLEADHSNVRAELESDWTGWEAPALLEVELSREPPNTRHRETEQNDRQRDSIQQTPVDMVARQ</sequence>
<evidence type="ECO:0000313" key="2">
    <source>
        <dbReference type="Proteomes" id="UP001153331"/>
    </source>
</evidence>
<gene>
    <name evidence="1" type="ORF">OPT61_g7276</name>
</gene>
<name>A0ACC2I3Z4_9PLEO</name>